<dbReference type="FunFam" id="1.10.10.2830:FF:000001">
    <property type="entry name" value="Chromosome partitioning protein ParB"/>
    <property type="match status" value="1"/>
</dbReference>
<evidence type="ECO:0000256" key="4">
    <source>
        <dbReference type="ARBA" id="ARBA00025472"/>
    </source>
</evidence>
<dbReference type="GO" id="GO:0045881">
    <property type="term" value="P:positive regulation of sporulation resulting in formation of a cellular spore"/>
    <property type="evidence" value="ECO:0007669"/>
    <property type="project" value="TreeGrafter"/>
</dbReference>
<name>A0A9D1SA64_9PROT</name>
<feature type="region of interest" description="Disordered" evidence="5">
    <location>
        <begin position="303"/>
        <end position="335"/>
    </location>
</feature>
<sequence>MLNNSDSADSHNHKRKSLGRGLGALLGEDDLDLDNVEDLSSLAPAPATANLVDIDLIKPGKFQPRTEFDQEALQSLAESIKEKGVLQPLLVRRDGIGFEIIAGERRWRASKLAGLDKVPVIEKDLSDKEVLEVALVENLLRENLSAIEEAEGLQRLIDEFSHTQEALSQIIGKSRSHIANTLRLLNLPESVQQLVKEGKLSAGHARALVGLENAETLAQQIVAKDLSVRQVEELVAKQKSGPKEAAPKKEKDSDLADIEKDLNKNLGLRIKISPSKQGGGKVVLQYASPAELDMIIDILEQKRQGEKPNLGTNQMPVSEDSSATSGGKFTIKVID</sequence>
<dbReference type="InterPro" id="IPR050336">
    <property type="entry name" value="Chromosome_partition/occlusion"/>
</dbReference>
<evidence type="ECO:0000256" key="5">
    <source>
        <dbReference type="SAM" id="MobiDB-lite"/>
    </source>
</evidence>
<dbReference type="InterPro" id="IPR041468">
    <property type="entry name" value="HTH_ParB/Spo0J"/>
</dbReference>
<comment type="caution">
    <text evidence="7">The sequence shown here is derived from an EMBL/GenBank/DDBJ whole genome shotgun (WGS) entry which is preliminary data.</text>
</comment>
<dbReference type="InterPro" id="IPR003115">
    <property type="entry name" value="ParB_N"/>
</dbReference>
<dbReference type="CDD" id="cd16393">
    <property type="entry name" value="SPO0J_N"/>
    <property type="match status" value="1"/>
</dbReference>
<dbReference type="Pfam" id="PF23552">
    <property type="entry name" value="ParB_C"/>
    <property type="match status" value="1"/>
</dbReference>
<dbReference type="GO" id="GO:0007059">
    <property type="term" value="P:chromosome segregation"/>
    <property type="evidence" value="ECO:0007669"/>
    <property type="project" value="UniProtKB-KW"/>
</dbReference>
<evidence type="ECO:0000256" key="3">
    <source>
        <dbReference type="ARBA" id="ARBA00023125"/>
    </source>
</evidence>
<dbReference type="EMBL" id="DVNC01000021">
    <property type="protein sequence ID" value="HIU52909.1"/>
    <property type="molecule type" value="Genomic_DNA"/>
</dbReference>
<feature type="compositionally biased region" description="Polar residues" evidence="5">
    <location>
        <begin position="310"/>
        <end position="327"/>
    </location>
</feature>
<dbReference type="SMART" id="SM00470">
    <property type="entry name" value="ParB"/>
    <property type="match status" value="1"/>
</dbReference>
<dbReference type="Pfam" id="PF17762">
    <property type="entry name" value="HTH_ParB"/>
    <property type="match status" value="1"/>
</dbReference>
<dbReference type="Pfam" id="PF02195">
    <property type="entry name" value="ParB_N"/>
    <property type="match status" value="1"/>
</dbReference>
<evidence type="ECO:0000313" key="8">
    <source>
        <dbReference type="Proteomes" id="UP000824107"/>
    </source>
</evidence>
<keyword evidence="3" id="KW-0238">DNA-binding</keyword>
<dbReference type="Gene3D" id="3.90.1530.30">
    <property type="match status" value="1"/>
</dbReference>
<evidence type="ECO:0000259" key="6">
    <source>
        <dbReference type="SMART" id="SM00470"/>
    </source>
</evidence>
<reference evidence="7" key="2">
    <citation type="journal article" date="2021" name="PeerJ">
        <title>Extensive microbial diversity within the chicken gut microbiome revealed by metagenomics and culture.</title>
        <authorList>
            <person name="Gilroy R."/>
            <person name="Ravi A."/>
            <person name="Getino M."/>
            <person name="Pursley I."/>
            <person name="Horton D.L."/>
            <person name="Alikhan N.F."/>
            <person name="Baker D."/>
            <person name="Gharbi K."/>
            <person name="Hall N."/>
            <person name="Watson M."/>
            <person name="Adriaenssens E.M."/>
            <person name="Foster-Nyarko E."/>
            <person name="Jarju S."/>
            <person name="Secka A."/>
            <person name="Antonio M."/>
            <person name="Oren A."/>
            <person name="Chaudhuri R.R."/>
            <person name="La Ragione R."/>
            <person name="Hildebrand F."/>
            <person name="Pallen M.J."/>
        </authorList>
    </citation>
    <scope>NUCLEOTIDE SEQUENCE</scope>
    <source>
        <strain evidence="7">ChiW3-316</strain>
    </source>
</reference>
<dbReference type="AlphaFoldDB" id="A0A9D1SA64"/>
<dbReference type="Proteomes" id="UP000824107">
    <property type="component" value="Unassembled WGS sequence"/>
</dbReference>
<organism evidence="7 8">
    <name type="scientific">Candidatus Scatocola faecipullorum</name>
    <dbReference type="NCBI Taxonomy" id="2840917"/>
    <lineage>
        <taxon>Bacteria</taxon>
        <taxon>Pseudomonadati</taxon>
        <taxon>Pseudomonadota</taxon>
        <taxon>Alphaproteobacteria</taxon>
        <taxon>Rhodospirillales</taxon>
        <taxon>Rhodospirillaceae</taxon>
        <taxon>Rhodospirillaceae incertae sedis</taxon>
        <taxon>Candidatus Scatocola</taxon>
    </lineage>
</organism>
<comment type="function">
    <text evidence="4">Involved in chromosome partition. Localize to both poles of the predivisional cell following completion of DNA replication. Binds to the DNA origin of replication.</text>
</comment>
<reference evidence="7" key="1">
    <citation type="submission" date="2020-10" db="EMBL/GenBank/DDBJ databases">
        <authorList>
            <person name="Gilroy R."/>
        </authorList>
    </citation>
    <scope>NUCLEOTIDE SEQUENCE</scope>
    <source>
        <strain evidence="7">ChiW3-316</strain>
    </source>
</reference>
<comment type="similarity">
    <text evidence="1">Belongs to the ParB family.</text>
</comment>
<evidence type="ECO:0000256" key="1">
    <source>
        <dbReference type="ARBA" id="ARBA00006295"/>
    </source>
</evidence>
<proteinExistence type="inferred from homology"/>
<evidence type="ECO:0000313" key="7">
    <source>
        <dbReference type="EMBL" id="HIU52909.1"/>
    </source>
</evidence>
<protein>
    <submittedName>
        <fullName evidence="7">ParB/RepB/Spo0J family partition protein</fullName>
    </submittedName>
</protein>
<dbReference type="NCBIfam" id="TIGR00180">
    <property type="entry name" value="parB_part"/>
    <property type="match status" value="1"/>
</dbReference>
<dbReference type="SUPFAM" id="SSF109709">
    <property type="entry name" value="KorB DNA-binding domain-like"/>
    <property type="match status" value="1"/>
</dbReference>
<dbReference type="InterPro" id="IPR057240">
    <property type="entry name" value="ParB_dimer_C"/>
</dbReference>
<dbReference type="InterPro" id="IPR036086">
    <property type="entry name" value="ParB/Sulfiredoxin_sf"/>
</dbReference>
<keyword evidence="2" id="KW-0159">Chromosome partition</keyword>
<dbReference type="Gene3D" id="1.10.10.2830">
    <property type="match status" value="1"/>
</dbReference>
<gene>
    <name evidence="7" type="ORF">IAD20_02390</name>
</gene>
<dbReference type="GO" id="GO:0003677">
    <property type="term" value="F:DNA binding"/>
    <property type="evidence" value="ECO:0007669"/>
    <property type="project" value="UniProtKB-KW"/>
</dbReference>
<evidence type="ECO:0000256" key="2">
    <source>
        <dbReference type="ARBA" id="ARBA00022829"/>
    </source>
</evidence>
<feature type="domain" description="ParB-like N-terminal" evidence="6">
    <location>
        <begin position="50"/>
        <end position="139"/>
    </location>
</feature>
<dbReference type="InterPro" id="IPR004437">
    <property type="entry name" value="ParB/RepB/Spo0J"/>
</dbReference>
<dbReference type="PANTHER" id="PTHR33375">
    <property type="entry name" value="CHROMOSOME-PARTITIONING PROTEIN PARB-RELATED"/>
    <property type="match status" value="1"/>
</dbReference>
<accession>A0A9D1SA64</accession>
<dbReference type="PANTHER" id="PTHR33375:SF1">
    <property type="entry name" value="CHROMOSOME-PARTITIONING PROTEIN PARB-RELATED"/>
    <property type="match status" value="1"/>
</dbReference>
<dbReference type="FunFam" id="3.90.1530.30:FF:000001">
    <property type="entry name" value="Chromosome partitioning protein ParB"/>
    <property type="match status" value="1"/>
</dbReference>
<dbReference type="SUPFAM" id="SSF110849">
    <property type="entry name" value="ParB/Sulfiredoxin"/>
    <property type="match status" value="1"/>
</dbReference>
<dbReference type="GO" id="GO:0005694">
    <property type="term" value="C:chromosome"/>
    <property type="evidence" value="ECO:0007669"/>
    <property type="project" value="TreeGrafter"/>
</dbReference>